<proteinExistence type="predicted"/>
<dbReference type="PANTHER" id="PTHR44591">
    <property type="entry name" value="STRESS RESPONSE REGULATOR PROTEIN 1"/>
    <property type="match status" value="1"/>
</dbReference>
<dbReference type="EMBL" id="JBHTCC010000001">
    <property type="protein sequence ID" value="MFC7297481.1"/>
    <property type="molecule type" value="Genomic_DNA"/>
</dbReference>
<evidence type="ECO:0000256" key="1">
    <source>
        <dbReference type="ARBA" id="ARBA00022553"/>
    </source>
</evidence>
<feature type="domain" description="Response regulatory" evidence="3">
    <location>
        <begin position="2"/>
        <end position="118"/>
    </location>
</feature>
<keyword evidence="1 2" id="KW-0597">Phosphoprotein</keyword>
<reference evidence="5" key="1">
    <citation type="journal article" date="2019" name="Int. J. Syst. Evol. Microbiol.">
        <title>The Global Catalogue of Microorganisms (GCM) 10K type strain sequencing project: providing services to taxonomists for standard genome sequencing and annotation.</title>
        <authorList>
            <consortium name="The Broad Institute Genomics Platform"/>
            <consortium name="The Broad Institute Genome Sequencing Center for Infectious Disease"/>
            <person name="Wu L."/>
            <person name="Ma J."/>
        </authorList>
    </citation>
    <scope>NUCLEOTIDE SEQUENCE [LARGE SCALE GENOMIC DNA]</scope>
    <source>
        <strain evidence="5">CCUG 36956</strain>
    </source>
</reference>
<dbReference type="Proteomes" id="UP001596379">
    <property type="component" value="Unassembled WGS sequence"/>
</dbReference>
<sequence>MNIALVDDSTMVRANLTSLLTKLPGVHVVGHAASEDEAVALINLKLPDLVLMDISLERGTGLDALRRIRLTGNASRVWMLSNHTASRYRELGNQLGAEEFFDKGIELEQLVAEIKNNL</sequence>
<comment type="caution">
    <text evidence="4">The sequence shown here is derived from an EMBL/GenBank/DDBJ whole genome shotgun (WGS) entry which is preliminary data.</text>
</comment>
<dbReference type="InterPro" id="IPR058245">
    <property type="entry name" value="NreC/VraR/RcsB-like_REC"/>
</dbReference>
<dbReference type="InterPro" id="IPR001789">
    <property type="entry name" value="Sig_transdc_resp-reg_receiver"/>
</dbReference>
<dbReference type="RefSeq" id="WP_382232623.1">
    <property type="nucleotide sequence ID" value="NZ_JBHTCC010000001.1"/>
</dbReference>
<dbReference type="CDD" id="cd17535">
    <property type="entry name" value="REC_NarL-like"/>
    <property type="match status" value="1"/>
</dbReference>
<evidence type="ECO:0000313" key="4">
    <source>
        <dbReference type="EMBL" id="MFC7297481.1"/>
    </source>
</evidence>
<dbReference type="InterPro" id="IPR011006">
    <property type="entry name" value="CheY-like_superfamily"/>
</dbReference>
<dbReference type="Gene3D" id="3.40.50.2300">
    <property type="match status" value="1"/>
</dbReference>
<protein>
    <submittedName>
        <fullName evidence="4">Response regulator transcription factor</fullName>
    </submittedName>
</protein>
<keyword evidence="5" id="KW-1185">Reference proteome</keyword>
<gene>
    <name evidence="4" type="ORF">ACFQO0_03415</name>
</gene>
<dbReference type="SUPFAM" id="SSF52172">
    <property type="entry name" value="CheY-like"/>
    <property type="match status" value="1"/>
</dbReference>
<evidence type="ECO:0000259" key="3">
    <source>
        <dbReference type="PROSITE" id="PS50110"/>
    </source>
</evidence>
<dbReference type="PANTHER" id="PTHR44591:SF3">
    <property type="entry name" value="RESPONSE REGULATORY DOMAIN-CONTAINING PROTEIN"/>
    <property type="match status" value="1"/>
</dbReference>
<dbReference type="Pfam" id="PF00072">
    <property type="entry name" value="Response_reg"/>
    <property type="match status" value="1"/>
</dbReference>
<dbReference type="SMART" id="SM00448">
    <property type="entry name" value="REC"/>
    <property type="match status" value="1"/>
</dbReference>
<evidence type="ECO:0000256" key="2">
    <source>
        <dbReference type="PROSITE-ProRule" id="PRU00169"/>
    </source>
</evidence>
<evidence type="ECO:0000313" key="5">
    <source>
        <dbReference type="Proteomes" id="UP001596379"/>
    </source>
</evidence>
<name>A0ABW2J304_9BURK</name>
<organism evidence="4 5">
    <name type="scientific">Herminiimonas aquatilis</name>
    <dbReference type="NCBI Taxonomy" id="345342"/>
    <lineage>
        <taxon>Bacteria</taxon>
        <taxon>Pseudomonadati</taxon>
        <taxon>Pseudomonadota</taxon>
        <taxon>Betaproteobacteria</taxon>
        <taxon>Burkholderiales</taxon>
        <taxon>Oxalobacteraceae</taxon>
        <taxon>Herminiimonas</taxon>
    </lineage>
</organism>
<feature type="modified residue" description="4-aspartylphosphate" evidence="2">
    <location>
        <position position="53"/>
    </location>
</feature>
<dbReference type="InterPro" id="IPR050595">
    <property type="entry name" value="Bact_response_regulator"/>
</dbReference>
<dbReference type="PROSITE" id="PS50110">
    <property type="entry name" value="RESPONSE_REGULATORY"/>
    <property type="match status" value="1"/>
</dbReference>
<accession>A0ABW2J304</accession>